<dbReference type="SMART" id="SM00740">
    <property type="entry name" value="PASTA"/>
    <property type="match status" value="1"/>
</dbReference>
<proteinExistence type="predicted"/>
<evidence type="ECO:0000256" key="1">
    <source>
        <dbReference type="SAM" id="SignalP"/>
    </source>
</evidence>
<dbReference type="Pfam" id="PF03793">
    <property type="entry name" value="PASTA"/>
    <property type="match status" value="1"/>
</dbReference>
<dbReference type="AlphaFoldDB" id="A0A1H4JL12"/>
<sequence>MLTVVSTGLIAFTAPAANAQATRTWVSGVGDDANPCSRTAPCKTFAGAISKTAAGGTISVLDSGGFGALTITKSIVIDGTGAQASLLASGTNGVVVNNPDAEVVLRDVDITGVDSVPGCASLNGVNVVAATSVRLDDVRISGFQRAVNLPVSGSSSDVFVDVTLNRVDAMNNCTAGVAAEPADGKHTRVVLSGSHISTSNQALVAGPGSEVWVSGSSLSLNNVGVVKTNAAVHDMCGNTMVGNATDSAFTDVAAACAPAPTPVTPAPVQVPVQVQVPVYVPTPVPATYCVVPKLTGLTLAKATAALDKAGCDLGKVSRAKAAKSKRGTVLTQAIPAKVETREGTKVAVKVGT</sequence>
<dbReference type="EMBL" id="FNRT01000002">
    <property type="protein sequence ID" value="SEB46368.1"/>
    <property type="molecule type" value="Genomic_DNA"/>
</dbReference>
<evidence type="ECO:0000259" key="2">
    <source>
        <dbReference type="SMART" id="SM00740"/>
    </source>
</evidence>
<dbReference type="CDD" id="cd06577">
    <property type="entry name" value="PASTA_pknB"/>
    <property type="match status" value="1"/>
</dbReference>
<dbReference type="InterPro" id="IPR005543">
    <property type="entry name" value="PASTA_dom"/>
</dbReference>
<feature type="chain" id="PRO_5038879156" evidence="1">
    <location>
        <begin position="20"/>
        <end position="352"/>
    </location>
</feature>
<accession>A0A1H4JL12</accession>
<feature type="domain" description="PASTA" evidence="2">
    <location>
        <begin position="285"/>
        <end position="352"/>
    </location>
</feature>
<name>A0A1H4JL12_9ACTN</name>
<gene>
    <name evidence="3" type="ORF">SAMN04489844_0168</name>
</gene>
<dbReference type="STRING" id="402596.SAMN04489844_0168"/>
<dbReference type="SUPFAM" id="SSF51126">
    <property type="entry name" value="Pectin lyase-like"/>
    <property type="match status" value="1"/>
</dbReference>
<keyword evidence="1" id="KW-0732">Signal</keyword>
<dbReference type="Proteomes" id="UP000198742">
    <property type="component" value="Unassembled WGS sequence"/>
</dbReference>
<dbReference type="Gene3D" id="3.30.10.20">
    <property type="match status" value="1"/>
</dbReference>
<evidence type="ECO:0000313" key="3">
    <source>
        <dbReference type="EMBL" id="SEB46368.1"/>
    </source>
</evidence>
<reference evidence="4" key="1">
    <citation type="submission" date="2016-10" db="EMBL/GenBank/DDBJ databases">
        <authorList>
            <person name="Varghese N."/>
            <person name="Submissions S."/>
        </authorList>
    </citation>
    <scope>NUCLEOTIDE SEQUENCE [LARGE SCALE GENOMIC DNA]</scope>
    <source>
        <strain evidence="4">DSM 22017</strain>
    </source>
</reference>
<evidence type="ECO:0000313" key="4">
    <source>
        <dbReference type="Proteomes" id="UP000198742"/>
    </source>
</evidence>
<dbReference type="Gene3D" id="2.160.20.10">
    <property type="entry name" value="Single-stranded right-handed beta-helix, Pectin lyase-like"/>
    <property type="match status" value="1"/>
</dbReference>
<feature type="signal peptide" evidence="1">
    <location>
        <begin position="1"/>
        <end position="19"/>
    </location>
</feature>
<dbReference type="InterPro" id="IPR012334">
    <property type="entry name" value="Pectin_lyas_fold"/>
</dbReference>
<dbReference type="InterPro" id="IPR011050">
    <property type="entry name" value="Pectin_lyase_fold/virulence"/>
</dbReference>
<organism evidence="3 4">
    <name type="scientific">Nocardioides exalbidus</name>
    <dbReference type="NCBI Taxonomy" id="402596"/>
    <lineage>
        <taxon>Bacteria</taxon>
        <taxon>Bacillati</taxon>
        <taxon>Actinomycetota</taxon>
        <taxon>Actinomycetes</taxon>
        <taxon>Propionibacteriales</taxon>
        <taxon>Nocardioidaceae</taxon>
        <taxon>Nocardioides</taxon>
    </lineage>
</organism>
<keyword evidence="4" id="KW-1185">Reference proteome</keyword>
<protein>
    <submittedName>
        <fullName evidence="3">PASTA domain-containing protein</fullName>
    </submittedName>
</protein>